<evidence type="ECO:0000256" key="3">
    <source>
        <dbReference type="ARBA" id="ARBA00023157"/>
    </source>
</evidence>
<dbReference type="CDD" id="cd00190">
    <property type="entry name" value="Tryp_SPc"/>
    <property type="match status" value="1"/>
</dbReference>
<dbReference type="InterPro" id="IPR009003">
    <property type="entry name" value="Peptidase_S1_PA"/>
</dbReference>
<dbReference type="AlphaFoldDB" id="A0A423SNK5"/>
<keyword evidence="4" id="KW-0378">Hydrolase</keyword>
<feature type="region of interest" description="Disordered" evidence="6">
    <location>
        <begin position="15"/>
        <end position="147"/>
    </location>
</feature>
<proteinExistence type="predicted"/>
<evidence type="ECO:0000313" key="9">
    <source>
        <dbReference type="Proteomes" id="UP000283509"/>
    </source>
</evidence>
<name>A0A423SNK5_PENVA</name>
<dbReference type="PROSITE" id="PS50240">
    <property type="entry name" value="TRYPSIN_DOM"/>
    <property type="match status" value="1"/>
</dbReference>
<evidence type="ECO:0000256" key="2">
    <source>
        <dbReference type="ARBA" id="ARBA00022525"/>
    </source>
</evidence>
<gene>
    <name evidence="8" type="ORF">C7M84_016221</name>
</gene>
<evidence type="ECO:0000313" key="8">
    <source>
        <dbReference type="EMBL" id="ROT65797.1"/>
    </source>
</evidence>
<keyword evidence="2" id="KW-0964">Secreted</keyword>
<evidence type="ECO:0000259" key="7">
    <source>
        <dbReference type="PROSITE" id="PS50240"/>
    </source>
</evidence>
<evidence type="ECO:0000256" key="4">
    <source>
        <dbReference type="RuleBase" id="RU363034"/>
    </source>
</evidence>
<keyword evidence="4 8" id="KW-0645">Protease</keyword>
<dbReference type="Proteomes" id="UP000283509">
    <property type="component" value="Unassembled WGS sequence"/>
</dbReference>
<dbReference type="PANTHER" id="PTHR24252:SF28">
    <property type="entry name" value="TRANSMEMBRANE PROTEASE SERINE 11C ISOFORM X1"/>
    <property type="match status" value="1"/>
</dbReference>
<dbReference type="GO" id="GO:0016485">
    <property type="term" value="P:protein processing"/>
    <property type="evidence" value="ECO:0007669"/>
    <property type="project" value="UniProtKB-ARBA"/>
</dbReference>
<reference evidence="8 9" key="1">
    <citation type="submission" date="2018-04" db="EMBL/GenBank/DDBJ databases">
        <authorList>
            <person name="Zhang X."/>
            <person name="Yuan J."/>
            <person name="Li F."/>
            <person name="Xiang J."/>
        </authorList>
    </citation>
    <scope>NUCLEOTIDE SEQUENCE [LARGE SCALE GENOMIC DNA]</scope>
    <source>
        <tissue evidence="8">Muscle</tissue>
    </source>
</reference>
<dbReference type="GO" id="GO:0005576">
    <property type="term" value="C:extracellular region"/>
    <property type="evidence" value="ECO:0007669"/>
    <property type="project" value="UniProtKB-SubCell"/>
</dbReference>
<dbReference type="PRINTS" id="PR00722">
    <property type="entry name" value="CHYMOTRYPSIN"/>
</dbReference>
<organism evidence="8 9">
    <name type="scientific">Penaeus vannamei</name>
    <name type="common">Whiteleg shrimp</name>
    <name type="synonym">Litopenaeus vannamei</name>
    <dbReference type="NCBI Taxonomy" id="6689"/>
    <lineage>
        <taxon>Eukaryota</taxon>
        <taxon>Metazoa</taxon>
        <taxon>Ecdysozoa</taxon>
        <taxon>Arthropoda</taxon>
        <taxon>Crustacea</taxon>
        <taxon>Multicrustacea</taxon>
        <taxon>Malacostraca</taxon>
        <taxon>Eumalacostraca</taxon>
        <taxon>Eucarida</taxon>
        <taxon>Decapoda</taxon>
        <taxon>Dendrobranchiata</taxon>
        <taxon>Penaeoidea</taxon>
        <taxon>Penaeidae</taxon>
        <taxon>Penaeus</taxon>
    </lineage>
</organism>
<evidence type="ECO:0000256" key="6">
    <source>
        <dbReference type="SAM" id="MobiDB-lite"/>
    </source>
</evidence>
<dbReference type="PROSITE" id="PS00134">
    <property type="entry name" value="TRYPSIN_HIS"/>
    <property type="match status" value="1"/>
</dbReference>
<feature type="compositionally biased region" description="Low complexity" evidence="6">
    <location>
        <begin position="43"/>
        <end position="118"/>
    </location>
</feature>
<dbReference type="InterPro" id="IPR001254">
    <property type="entry name" value="Trypsin_dom"/>
</dbReference>
<dbReference type="Pfam" id="PF00089">
    <property type="entry name" value="Trypsin"/>
    <property type="match status" value="1"/>
</dbReference>
<feature type="domain" description="Peptidase S1" evidence="7">
    <location>
        <begin position="172"/>
        <end position="407"/>
    </location>
</feature>
<dbReference type="InterPro" id="IPR033116">
    <property type="entry name" value="TRYPSIN_SER"/>
</dbReference>
<dbReference type="GO" id="GO:0004252">
    <property type="term" value="F:serine-type endopeptidase activity"/>
    <property type="evidence" value="ECO:0007669"/>
    <property type="project" value="InterPro"/>
</dbReference>
<comment type="subcellular location">
    <subcellularLocation>
        <location evidence="1">Secreted</location>
    </subcellularLocation>
</comment>
<dbReference type="OrthoDB" id="5565075at2759"/>
<feature type="compositionally biased region" description="Low complexity" evidence="6">
    <location>
        <begin position="15"/>
        <end position="36"/>
    </location>
</feature>
<dbReference type="InterPro" id="IPR043504">
    <property type="entry name" value="Peptidase_S1_PA_chymotrypsin"/>
</dbReference>
<dbReference type="FunFam" id="2.40.10.10:FF:000047">
    <property type="entry name" value="Trypsin eta"/>
    <property type="match status" value="1"/>
</dbReference>
<keyword evidence="9" id="KW-1185">Reference proteome</keyword>
<protein>
    <submittedName>
        <fullName evidence="8">Protease</fullName>
    </submittedName>
</protein>
<keyword evidence="4" id="KW-0720">Serine protease</keyword>
<dbReference type="EMBL" id="QCYY01003036">
    <property type="protein sequence ID" value="ROT65797.1"/>
    <property type="molecule type" value="Genomic_DNA"/>
</dbReference>
<keyword evidence="5" id="KW-0175">Coiled coil</keyword>
<dbReference type="PANTHER" id="PTHR24252">
    <property type="entry name" value="ACROSIN-RELATED"/>
    <property type="match status" value="1"/>
</dbReference>
<feature type="coiled-coil region" evidence="5">
    <location>
        <begin position="417"/>
        <end position="444"/>
    </location>
</feature>
<dbReference type="InterPro" id="IPR018114">
    <property type="entry name" value="TRYPSIN_HIS"/>
</dbReference>
<keyword evidence="3" id="KW-1015">Disulfide bond</keyword>
<dbReference type="Gene3D" id="2.40.10.10">
    <property type="entry name" value="Trypsin-like serine proteases"/>
    <property type="match status" value="1"/>
</dbReference>
<sequence length="450" mass="47086">MLQQLLHQLQLLSSTTTTSSVTNHSSSITNHSPSVTNHSPSVTNHSPSVTNHSSSPTTHSPSVTNHSSSVTNHSSSVTNHSSSITNHSSSITNHSSSVTNHSSSITNHNHSITNHTPTTAPPSPTTAPPSPTTTPPSPTTAPPPPGTTTCSITREYCDGCGVAPISVGNTRIVNGTAASVGEYPYQVAVLSTIAGRQYQCGGSIIKERWILTAAHCFYDLSNNKATSVDIIYGTIDINGGAGTTVTASRFIDHPGYDSSTYANDIALVELPQPLNYATDANIQPICLGQEEDIPFGGKAVASGWGALSFGGSSPDILQEVELDIITINECQQKVSLPPDTNSVVCALTLYKDTCQGDSGGPLVAKLCDGTWAQIGIVSYGFQCAVPDNPGVYTRVSAFASWISDNTGGSSCSSTLTLSAELDNRAKEREAVNEAKNDLDGLEGLQCWKAL</sequence>
<dbReference type="SMART" id="SM00020">
    <property type="entry name" value="Tryp_SPc"/>
    <property type="match status" value="1"/>
</dbReference>
<dbReference type="InterPro" id="IPR001314">
    <property type="entry name" value="Peptidase_S1A"/>
</dbReference>
<comment type="caution">
    <text evidence="8">The sequence shown here is derived from an EMBL/GenBank/DDBJ whole genome shotgun (WGS) entry which is preliminary data.</text>
</comment>
<feature type="compositionally biased region" description="Pro residues" evidence="6">
    <location>
        <begin position="119"/>
        <end position="146"/>
    </location>
</feature>
<evidence type="ECO:0000256" key="1">
    <source>
        <dbReference type="ARBA" id="ARBA00004613"/>
    </source>
</evidence>
<reference evidence="8 9" key="2">
    <citation type="submission" date="2019-01" db="EMBL/GenBank/DDBJ databases">
        <title>The decoding of complex shrimp genome reveals the adaptation for benthos swimmer, frequently molting mechanism and breeding impact on genome.</title>
        <authorList>
            <person name="Sun Y."/>
            <person name="Gao Y."/>
            <person name="Yu Y."/>
        </authorList>
    </citation>
    <scope>NUCLEOTIDE SEQUENCE [LARGE SCALE GENOMIC DNA]</scope>
    <source>
        <tissue evidence="8">Muscle</tissue>
    </source>
</reference>
<dbReference type="Gene3D" id="1.20.5.340">
    <property type="match status" value="1"/>
</dbReference>
<dbReference type="PROSITE" id="PS00135">
    <property type="entry name" value="TRYPSIN_SER"/>
    <property type="match status" value="1"/>
</dbReference>
<evidence type="ECO:0000256" key="5">
    <source>
        <dbReference type="SAM" id="Coils"/>
    </source>
</evidence>
<dbReference type="SUPFAM" id="SSF50494">
    <property type="entry name" value="Trypsin-like serine proteases"/>
    <property type="match status" value="1"/>
</dbReference>
<accession>A0A423SNK5</accession>